<evidence type="ECO:0000313" key="3">
    <source>
        <dbReference type="Proteomes" id="UP001519460"/>
    </source>
</evidence>
<proteinExistence type="predicted"/>
<feature type="compositionally biased region" description="Polar residues" evidence="1">
    <location>
        <begin position="37"/>
        <end position="48"/>
    </location>
</feature>
<organism evidence="2 3">
    <name type="scientific">Batillaria attramentaria</name>
    <dbReference type="NCBI Taxonomy" id="370345"/>
    <lineage>
        <taxon>Eukaryota</taxon>
        <taxon>Metazoa</taxon>
        <taxon>Spiralia</taxon>
        <taxon>Lophotrochozoa</taxon>
        <taxon>Mollusca</taxon>
        <taxon>Gastropoda</taxon>
        <taxon>Caenogastropoda</taxon>
        <taxon>Sorbeoconcha</taxon>
        <taxon>Cerithioidea</taxon>
        <taxon>Batillariidae</taxon>
        <taxon>Batillaria</taxon>
    </lineage>
</organism>
<evidence type="ECO:0000313" key="2">
    <source>
        <dbReference type="EMBL" id="KAK7485570.1"/>
    </source>
</evidence>
<evidence type="ECO:0000256" key="1">
    <source>
        <dbReference type="SAM" id="MobiDB-lite"/>
    </source>
</evidence>
<reference evidence="2 3" key="1">
    <citation type="journal article" date="2023" name="Sci. Data">
        <title>Genome assembly of the Korean intertidal mud-creeper Batillaria attramentaria.</title>
        <authorList>
            <person name="Patra A.K."/>
            <person name="Ho P.T."/>
            <person name="Jun S."/>
            <person name="Lee S.J."/>
            <person name="Kim Y."/>
            <person name="Won Y.J."/>
        </authorList>
    </citation>
    <scope>NUCLEOTIDE SEQUENCE [LARGE SCALE GENOMIC DNA]</scope>
    <source>
        <strain evidence="2">Wonlab-2016</strain>
    </source>
</reference>
<dbReference type="Proteomes" id="UP001519460">
    <property type="component" value="Unassembled WGS sequence"/>
</dbReference>
<name>A0ABD0KF22_9CAEN</name>
<feature type="region of interest" description="Disordered" evidence="1">
    <location>
        <begin position="1"/>
        <end position="62"/>
    </location>
</feature>
<comment type="caution">
    <text evidence="2">The sequence shown here is derived from an EMBL/GenBank/DDBJ whole genome shotgun (WGS) entry which is preliminary data.</text>
</comment>
<keyword evidence="3" id="KW-1185">Reference proteome</keyword>
<gene>
    <name evidence="2" type="ORF">BaRGS_00023145</name>
</gene>
<protein>
    <submittedName>
        <fullName evidence="2">Uncharacterized protein</fullName>
    </submittedName>
</protein>
<dbReference type="AlphaFoldDB" id="A0ABD0KF22"/>
<dbReference type="EMBL" id="JACVVK020000192">
    <property type="protein sequence ID" value="KAK7485570.1"/>
    <property type="molecule type" value="Genomic_DNA"/>
</dbReference>
<feature type="non-terminal residue" evidence="2">
    <location>
        <position position="1"/>
    </location>
</feature>
<accession>A0ABD0KF22</accession>
<sequence>NIASDCKATPLFPGHTVRERAPPQCQASAKDTERDTGTSLCSSDQHGPQSPDAWLDLHRRMS</sequence>